<evidence type="ECO:0000256" key="2">
    <source>
        <dbReference type="SAM" id="MobiDB-lite"/>
    </source>
</evidence>
<keyword evidence="1" id="KW-0802">TPR repeat</keyword>
<dbReference type="AlphaFoldDB" id="A0A0D6R4F8"/>
<dbReference type="EMBL" id="GCKF01036206">
    <property type="protein sequence ID" value="JAG96780.1"/>
    <property type="molecule type" value="Transcribed_RNA"/>
</dbReference>
<dbReference type="InterPro" id="IPR011990">
    <property type="entry name" value="TPR-like_helical_dom_sf"/>
</dbReference>
<dbReference type="PANTHER" id="PTHR36350">
    <property type="entry name" value="TRANSMEMBRANE PROTEIN"/>
    <property type="match status" value="1"/>
</dbReference>
<feature type="region of interest" description="Disordered" evidence="2">
    <location>
        <begin position="179"/>
        <end position="216"/>
    </location>
</feature>
<sequence length="216" mass="24994">MDKLIGMLDTIIQETSDDDVEWRLTKAYVLDDLDKPHEAKAIFQQILRRAPSNAHALQGLATVMHKLGEDDVMLKMVEELLQKAVEQKSVEEAYNMKLVLAHVYIVQDNLEEALKQYQHLIDENSKDFRPYLCQGIIYSVLGKKDKAEELFEKYLSFVPDSFSRHDFLNEIMLKVQTEAGKLSEERKKQEKRLTEGKTPEEGKRPERTMEQPKLGG</sequence>
<feature type="repeat" description="TPR" evidence="1">
    <location>
        <begin position="128"/>
        <end position="161"/>
    </location>
</feature>
<protein>
    <submittedName>
        <fullName evidence="3">Uncharacterized protein</fullName>
    </submittedName>
</protein>
<proteinExistence type="predicted"/>
<dbReference type="SMART" id="SM00028">
    <property type="entry name" value="TPR"/>
    <property type="match status" value="3"/>
</dbReference>
<dbReference type="InterPro" id="IPR019734">
    <property type="entry name" value="TPR_rpt"/>
</dbReference>
<dbReference type="Gene3D" id="1.25.40.10">
    <property type="entry name" value="Tetratricopeptide repeat domain"/>
    <property type="match status" value="2"/>
</dbReference>
<dbReference type="Pfam" id="PF13432">
    <property type="entry name" value="TPR_16"/>
    <property type="match status" value="1"/>
</dbReference>
<reference evidence="3" key="1">
    <citation type="submission" date="2015-03" db="EMBL/GenBank/DDBJ databases">
        <title>A transcriptome of Araucaria cunninghamii, an australian fine timber species.</title>
        <authorList>
            <person name="Jing Yi C.J.Y."/>
            <person name="Yin San L.Y.S."/>
            <person name="Abdul Karim S.S."/>
            <person name="Wan Azmi N.N."/>
            <person name="Hercus R.R."/>
            <person name="Croft L.L."/>
        </authorList>
    </citation>
    <scope>NUCLEOTIDE SEQUENCE</scope>
    <source>
        <strain evidence="3">MI0301</strain>
        <tissue evidence="3">Leaf</tissue>
    </source>
</reference>
<evidence type="ECO:0000256" key="1">
    <source>
        <dbReference type="PROSITE-ProRule" id="PRU00339"/>
    </source>
</evidence>
<dbReference type="PANTHER" id="PTHR36350:SF3">
    <property type="entry name" value="TRANSMEMBRANE PROTEIN"/>
    <property type="match status" value="1"/>
</dbReference>
<name>A0A0D6R4F8_ARACU</name>
<organism evidence="3">
    <name type="scientific">Araucaria cunninghamii</name>
    <name type="common">Hoop pine</name>
    <name type="synonym">Moreton Bay pine</name>
    <dbReference type="NCBI Taxonomy" id="56994"/>
    <lineage>
        <taxon>Eukaryota</taxon>
        <taxon>Viridiplantae</taxon>
        <taxon>Streptophyta</taxon>
        <taxon>Embryophyta</taxon>
        <taxon>Tracheophyta</taxon>
        <taxon>Spermatophyta</taxon>
        <taxon>Pinopsida</taxon>
        <taxon>Pinidae</taxon>
        <taxon>Conifers II</taxon>
        <taxon>Araucariales</taxon>
        <taxon>Araucariaceae</taxon>
        <taxon>Araucaria</taxon>
    </lineage>
</organism>
<evidence type="ECO:0000313" key="3">
    <source>
        <dbReference type="EMBL" id="JAG96780.1"/>
    </source>
</evidence>
<dbReference type="SUPFAM" id="SSF48452">
    <property type="entry name" value="TPR-like"/>
    <property type="match status" value="1"/>
</dbReference>
<dbReference type="PROSITE" id="PS50005">
    <property type="entry name" value="TPR"/>
    <property type="match status" value="1"/>
</dbReference>
<feature type="compositionally biased region" description="Basic and acidic residues" evidence="2">
    <location>
        <begin position="181"/>
        <end position="210"/>
    </location>
</feature>
<accession>A0A0D6R4F8</accession>